<feature type="domain" description="Methyltransferase small" evidence="1">
    <location>
        <begin position="26"/>
        <end position="175"/>
    </location>
</feature>
<dbReference type="AlphaFoldDB" id="A0A1M5VN52"/>
<evidence type="ECO:0000313" key="2">
    <source>
        <dbReference type="EMBL" id="SHH76681.1"/>
    </source>
</evidence>
<dbReference type="GO" id="GO:0032259">
    <property type="term" value="P:methylation"/>
    <property type="evidence" value="ECO:0007669"/>
    <property type="project" value="UniProtKB-KW"/>
</dbReference>
<dbReference type="RefSeq" id="WP_072743612.1">
    <property type="nucleotide sequence ID" value="NZ_FQXR01000004.1"/>
</dbReference>
<organism evidence="2 3">
    <name type="scientific">Sporanaerobacter acetigenes DSM 13106</name>
    <dbReference type="NCBI Taxonomy" id="1123281"/>
    <lineage>
        <taxon>Bacteria</taxon>
        <taxon>Bacillati</taxon>
        <taxon>Bacillota</taxon>
        <taxon>Tissierellia</taxon>
        <taxon>Tissierellales</taxon>
        <taxon>Sporanaerobacteraceae</taxon>
        <taxon>Sporanaerobacter</taxon>
    </lineage>
</organism>
<evidence type="ECO:0000313" key="3">
    <source>
        <dbReference type="Proteomes" id="UP000184389"/>
    </source>
</evidence>
<keyword evidence="2" id="KW-0808">Transferase</keyword>
<keyword evidence="2" id="KW-0489">Methyltransferase</keyword>
<dbReference type="Pfam" id="PF05175">
    <property type="entry name" value="MTS"/>
    <property type="match status" value="1"/>
</dbReference>
<dbReference type="InterPro" id="IPR029063">
    <property type="entry name" value="SAM-dependent_MTases_sf"/>
</dbReference>
<dbReference type="EMBL" id="FQXR01000004">
    <property type="protein sequence ID" value="SHH76681.1"/>
    <property type="molecule type" value="Genomic_DNA"/>
</dbReference>
<reference evidence="2 3" key="1">
    <citation type="submission" date="2016-11" db="EMBL/GenBank/DDBJ databases">
        <authorList>
            <person name="Jaros S."/>
            <person name="Januszkiewicz K."/>
            <person name="Wedrychowicz H."/>
        </authorList>
    </citation>
    <scope>NUCLEOTIDE SEQUENCE [LARGE SCALE GENOMIC DNA]</scope>
    <source>
        <strain evidence="2 3">DSM 13106</strain>
    </source>
</reference>
<sequence length="252" mass="28691">METILRDGEKIDIIPGSNYKIIQNRGKFSYGTDAILLSNFSKIKIDSTGLDLGTGTGIIPLFLCSRYSPKKVYGIEIQEEVADMASRSVKMNNLGEQIEILNMDLKNLPEIFKSGQFQFVTSNPPYMKGGGGIVNERDNFAISRHEIACSLEDIVRTASYLLCQGGKFFMVHRPHRLVDIIWLLRKYNLEPKSIQFVHPKYDEKPNILLIMSMKGGKSELKFQKPLYVYNHDGTYTDEIYKIYGMDVENKNG</sequence>
<dbReference type="SUPFAM" id="SSF53335">
    <property type="entry name" value="S-adenosyl-L-methionine-dependent methyltransferases"/>
    <property type="match status" value="1"/>
</dbReference>
<evidence type="ECO:0000259" key="1">
    <source>
        <dbReference type="Pfam" id="PF05175"/>
    </source>
</evidence>
<accession>A0A1M5VN52</accession>
<dbReference type="PANTHER" id="PTHR47739:SF1">
    <property type="entry name" value="TRNA1(VAL) (ADENINE(37)-N6)-METHYLTRANSFERASE"/>
    <property type="match status" value="1"/>
</dbReference>
<dbReference type="Proteomes" id="UP000184389">
    <property type="component" value="Unassembled WGS sequence"/>
</dbReference>
<gene>
    <name evidence="2" type="ORF">SAMN02745180_00972</name>
</gene>
<dbReference type="CDD" id="cd02440">
    <property type="entry name" value="AdoMet_MTases"/>
    <property type="match status" value="1"/>
</dbReference>
<protein>
    <submittedName>
        <fullName evidence="2">Methyltransferase small domain-containing protein</fullName>
    </submittedName>
</protein>
<proteinExistence type="predicted"/>
<dbReference type="STRING" id="1123281.SAMN02745180_00972"/>
<dbReference type="Gene3D" id="3.40.50.150">
    <property type="entry name" value="Vaccinia Virus protein VP39"/>
    <property type="match status" value="1"/>
</dbReference>
<dbReference type="InterPro" id="IPR007848">
    <property type="entry name" value="Small_mtfrase_dom"/>
</dbReference>
<name>A0A1M5VN52_9FIRM</name>
<dbReference type="InterPro" id="IPR050210">
    <property type="entry name" value="tRNA_Adenine-N(6)_MTase"/>
</dbReference>
<keyword evidence="3" id="KW-1185">Reference proteome</keyword>
<dbReference type="PANTHER" id="PTHR47739">
    <property type="entry name" value="TRNA1(VAL) (ADENINE(37)-N6)-METHYLTRANSFERASE"/>
    <property type="match status" value="1"/>
</dbReference>
<dbReference type="GO" id="GO:0008168">
    <property type="term" value="F:methyltransferase activity"/>
    <property type="evidence" value="ECO:0007669"/>
    <property type="project" value="UniProtKB-KW"/>
</dbReference>
<dbReference type="OrthoDB" id="9777257at2"/>